<dbReference type="InterPro" id="IPR011993">
    <property type="entry name" value="PH-like_dom_sf"/>
</dbReference>
<dbReference type="InterPro" id="IPR008155">
    <property type="entry name" value="Amyloid_glyco"/>
</dbReference>
<comment type="similarity">
    <text evidence="8">Belongs to the APP family.</text>
</comment>
<dbReference type="Pfam" id="PF02177">
    <property type="entry name" value="APP_N"/>
    <property type="match status" value="1"/>
</dbReference>
<feature type="disulfide bond" evidence="8">
    <location>
        <begin position="74"/>
        <end position="97"/>
    </location>
</feature>
<dbReference type="OMA" id="THRVQKC"/>
<dbReference type="Gene3D" id="3.30.1490.140">
    <property type="entry name" value="Amyloidogenic glycoprotein, copper-binding domain"/>
    <property type="match status" value="1"/>
</dbReference>
<feature type="disulfide bond" evidence="8">
    <location>
        <begin position="133"/>
        <end position="140"/>
    </location>
</feature>
<feature type="region of interest" description="Disordered" evidence="10">
    <location>
        <begin position="246"/>
        <end position="335"/>
    </location>
</feature>
<evidence type="ECO:0000259" key="12">
    <source>
        <dbReference type="PROSITE" id="PS51869"/>
    </source>
</evidence>
<keyword evidence="4 11" id="KW-1133">Transmembrane helix</keyword>
<organism evidence="14 15">
    <name type="scientific">Trichinella britovi</name>
    <name type="common">Parasitic roundworm</name>
    <dbReference type="NCBI Taxonomy" id="45882"/>
    <lineage>
        <taxon>Eukaryota</taxon>
        <taxon>Metazoa</taxon>
        <taxon>Ecdysozoa</taxon>
        <taxon>Nematoda</taxon>
        <taxon>Enoplea</taxon>
        <taxon>Dorylaimia</taxon>
        <taxon>Trichinellida</taxon>
        <taxon>Trichinellidae</taxon>
        <taxon>Trichinella</taxon>
    </lineage>
</organism>
<dbReference type="InterPro" id="IPR036176">
    <property type="entry name" value="E2_sf"/>
</dbReference>
<dbReference type="PANTHER" id="PTHR23103">
    <property type="entry name" value="ALZHEIMER'S DISEASE BETA-AMYLOID RELATED"/>
    <property type="match status" value="1"/>
</dbReference>
<feature type="region of interest" description="CuBD subdomain" evidence="8">
    <location>
        <begin position="165"/>
        <end position="224"/>
    </location>
</feature>
<feature type="domain" description="E1" evidence="12">
    <location>
        <begin position="64"/>
        <end position="224"/>
    </location>
</feature>
<evidence type="ECO:0000313" key="14">
    <source>
        <dbReference type="EMBL" id="KRY59818.1"/>
    </source>
</evidence>
<sequence>LCHASRSLSSLVRWLMVKMLLNLAFLLLSICLHFAVGSIELTRFQAVSGGYAGSAASNHKTKANAFVPQVVFRCGFRNRYMTEDGSWASDPDSRASCLTGKLDILKYCRKVYWNLTVTNIVESSHFVEVDNWCKDDGYPCKWSFWVKPYRCMVGEFESDALLVPKNCHFEHVDDENICKDFDYWNQTAIKNCKRRNSYSVLSFAMLEPCGLDMFSGVEFVCCPNRDDISADVVNVGRLSIRMQSSRDRDNELYGPAIPNDSEEYPPAVKATTTTTTRTHSTVPPPALLTTASPKTAADDEDEDDDEEDYEEDDDDDDDDDEENEAADTDNEKSAYLRVADPEIEHEAYKNALEHLTKVHHKKVSKVYMIWFGIFFRQYLFLHCFQLKVMKEWSELENRYQEMKRRDPKHAESFKNEMNIRFQKTVAALEEENADERHQIEDIHQQRVMANLNEKKRLALKEFHQLYDVAGPPPAHAVLRTLKAYVRAEEKDRVHLLNHYRHMLRSKPQESIFFKSDVLNKLVDIDRRINATISLLKFHPEIDKKVRTAIEDFFHTYRRENTPDIAETFPDGYLTSAQYHQLLNMYQARIIGNNNAYNRKLTVDQIITLAPSVKVQRKEIIENTIDPVQQRQEQTISSLPLRNIHVVEEDISLLNKKQDIVHDFVIYTKYELFFLNKKSVFLKVFQEKSIGKSASKYIDHSFIFFSIAGVSLIAAVVCGIFFMRHRANHAGQGFIEVSACTPEERHVANMQISGYENPAYKYFEENL</sequence>
<protein>
    <submittedName>
        <fullName evidence="14">Beta-amyloid-like protein</fullName>
    </submittedName>
</protein>
<reference evidence="14 15" key="1">
    <citation type="submission" date="2015-01" db="EMBL/GenBank/DDBJ databases">
        <title>Evolution of Trichinella species and genotypes.</title>
        <authorList>
            <person name="Korhonen P.K."/>
            <person name="Edoardo P."/>
            <person name="Giuseppe L.R."/>
            <person name="Gasser R.B."/>
        </authorList>
    </citation>
    <scope>NUCLEOTIDE SEQUENCE [LARGE SCALE GENOMIC DNA]</scope>
    <source>
        <strain evidence="14">ISS120</strain>
    </source>
</reference>
<feature type="domain" description="E2" evidence="13">
    <location>
        <begin position="387"/>
        <end position="552"/>
    </location>
</feature>
<feature type="coiled-coil region" evidence="9">
    <location>
        <begin position="418"/>
        <end position="445"/>
    </location>
</feature>
<dbReference type="Pfam" id="PF12924">
    <property type="entry name" value="APP_Cu_bd"/>
    <property type="match status" value="1"/>
</dbReference>
<dbReference type="GO" id="GO:0007417">
    <property type="term" value="P:central nervous system development"/>
    <property type="evidence" value="ECO:0007669"/>
    <property type="project" value="TreeGrafter"/>
</dbReference>
<keyword evidence="9" id="KW-0175">Coiled coil</keyword>
<dbReference type="SUPFAM" id="SSF89811">
    <property type="entry name" value="Amyloid beta a4 protein copper binding domain (domain 2)"/>
    <property type="match status" value="1"/>
</dbReference>
<dbReference type="OrthoDB" id="6147836at2759"/>
<dbReference type="GO" id="GO:0043025">
    <property type="term" value="C:neuronal cell body"/>
    <property type="evidence" value="ECO:0007669"/>
    <property type="project" value="TreeGrafter"/>
</dbReference>
<dbReference type="InterPro" id="IPR015849">
    <property type="entry name" value="Amyloid_glyco_heparin-bd"/>
</dbReference>
<dbReference type="SUPFAM" id="SSF56491">
    <property type="entry name" value="A heparin-binding domain"/>
    <property type="match status" value="1"/>
</dbReference>
<dbReference type="GO" id="GO:0007409">
    <property type="term" value="P:axonogenesis"/>
    <property type="evidence" value="ECO:0007669"/>
    <property type="project" value="TreeGrafter"/>
</dbReference>
<evidence type="ECO:0000256" key="4">
    <source>
        <dbReference type="ARBA" id="ARBA00022989"/>
    </source>
</evidence>
<evidence type="ECO:0000256" key="8">
    <source>
        <dbReference type="PROSITE-ProRule" id="PRU01217"/>
    </source>
</evidence>
<dbReference type="PRINTS" id="PR00203">
    <property type="entry name" value="AMYLOIDA4"/>
</dbReference>
<keyword evidence="5 11" id="KW-0472">Membrane</keyword>
<evidence type="ECO:0000256" key="5">
    <source>
        <dbReference type="ARBA" id="ARBA00023136"/>
    </source>
</evidence>
<comment type="caution">
    <text evidence="14">The sequence shown here is derived from an EMBL/GenBank/DDBJ whole genome shotgun (WGS) entry which is preliminary data.</text>
</comment>
<evidence type="ECO:0000256" key="9">
    <source>
        <dbReference type="SAM" id="Coils"/>
    </source>
</evidence>
<dbReference type="InterPro" id="IPR024329">
    <property type="entry name" value="Amyloid_glyco_E2_domain"/>
</dbReference>
<dbReference type="PANTHER" id="PTHR23103:SF15">
    <property type="entry name" value="AMYLOID-BETA-LIKE PROTEIN"/>
    <property type="match status" value="1"/>
</dbReference>
<keyword evidence="6 8" id="KW-1015">Disulfide bond</keyword>
<evidence type="ECO:0000256" key="3">
    <source>
        <dbReference type="ARBA" id="ARBA00022729"/>
    </source>
</evidence>
<dbReference type="InterPro" id="IPR008154">
    <property type="entry name" value="Amyloid_glyco_extra"/>
</dbReference>
<feature type="transmembrane region" description="Helical" evidence="11">
    <location>
        <begin position="701"/>
        <end position="721"/>
    </location>
</feature>
<feature type="region of interest" description="GFLD subdomain" evidence="8">
    <location>
        <begin position="64"/>
        <end position="157"/>
    </location>
</feature>
<dbReference type="EMBL" id="JYDI01000009">
    <property type="protein sequence ID" value="KRY59818.1"/>
    <property type="molecule type" value="Genomic_DNA"/>
</dbReference>
<dbReference type="AlphaFoldDB" id="A0A0V1DEA8"/>
<dbReference type="Pfam" id="PF12925">
    <property type="entry name" value="APP_E2"/>
    <property type="match status" value="1"/>
</dbReference>
<keyword evidence="15" id="KW-1185">Reference proteome</keyword>
<dbReference type="GO" id="GO:0016020">
    <property type="term" value="C:membrane"/>
    <property type="evidence" value="ECO:0007669"/>
    <property type="project" value="UniProtKB-SubCell"/>
</dbReference>
<feature type="compositionally biased region" description="Acidic residues" evidence="10">
    <location>
        <begin position="298"/>
        <end position="328"/>
    </location>
</feature>
<accession>A0A0V1DEA8</accession>
<dbReference type="Gene3D" id="3.90.570.10">
    <property type="entry name" value="Amyloidogenic glycoprotein, heparin-binding domain"/>
    <property type="match status" value="1"/>
</dbReference>
<evidence type="ECO:0000256" key="7">
    <source>
        <dbReference type="ARBA" id="ARBA00023180"/>
    </source>
</evidence>
<dbReference type="PROSITE" id="PS51869">
    <property type="entry name" value="APP_E1"/>
    <property type="match status" value="1"/>
</dbReference>
<evidence type="ECO:0000256" key="11">
    <source>
        <dbReference type="SAM" id="Phobius"/>
    </source>
</evidence>
<dbReference type="Proteomes" id="UP000054653">
    <property type="component" value="Unassembled WGS sequence"/>
</dbReference>
<dbReference type="InterPro" id="IPR019744">
    <property type="entry name" value="APP_CUBD_CS"/>
</dbReference>
<dbReference type="InterPro" id="IPR019543">
    <property type="entry name" value="APP_amyloid_C"/>
</dbReference>
<dbReference type="SMART" id="SM00006">
    <property type="entry name" value="A4_EXTRA"/>
    <property type="match status" value="1"/>
</dbReference>
<dbReference type="GO" id="GO:0043005">
    <property type="term" value="C:neuron projection"/>
    <property type="evidence" value="ECO:0007669"/>
    <property type="project" value="TreeGrafter"/>
</dbReference>
<comment type="caution">
    <text evidence="8">Lacks conserved residue(s) required for the propagation of feature annotation.</text>
</comment>
<dbReference type="PROSITE" id="PS51870">
    <property type="entry name" value="APP_E2"/>
    <property type="match status" value="1"/>
</dbReference>
<proteinExistence type="inferred from homology"/>
<comment type="subcellular location">
    <subcellularLocation>
        <location evidence="1">Membrane</location>
        <topology evidence="1">Single-pass type I membrane protein</topology>
    </subcellularLocation>
</comment>
<gene>
    <name evidence="14" type="primary">apl-1</name>
    <name evidence="14" type="ORF">T03_12541</name>
</gene>
<dbReference type="Gene3D" id="1.20.120.770">
    <property type="entry name" value="Amyloid precursor protein, E2 domain"/>
    <property type="match status" value="1"/>
</dbReference>
<keyword evidence="3" id="KW-0732">Signal</keyword>
<keyword evidence="7" id="KW-0325">Glycoprotein</keyword>
<keyword evidence="2 11" id="KW-0812">Transmembrane</keyword>
<evidence type="ECO:0000259" key="13">
    <source>
        <dbReference type="PROSITE" id="PS51870"/>
    </source>
</evidence>
<evidence type="ECO:0000256" key="6">
    <source>
        <dbReference type="ARBA" id="ARBA00023157"/>
    </source>
</evidence>
<evidence type="ECO:0000256" key="2">
    <source>
        <dbReference type="ARBA" id="ARBA00022692"/>
    </source>
</evidence>
<dbReference type="GO" id="GO:0046914">
    <property type="term" value="F:transition metal ion binding"/>
    <property type="evidence" value="ECO:0007669"/>
    <property type="project" value="InterPro"/>
</dbReference>
<dbReference type="InterPro" id="IPR036454">
    <property type="entry name" value="Amyloid_glyco_heparin-bd_sf"/>
</dbReference>
<dbReference type="InterPro" id="IPR011178">
    <property type="entry name" value="Amyloid_glyco_Cu-bd"/>
</dbReference>
<dbReference type="SUPFAM" id="SSF109843">
    <property type="entry name" value="CAPPD, an extracellular domain of amyloid beta A4 protein"/>
    <property type="match status" value="1"/>
</dbReference>
<feature type="non-terminal residue" evidence="14">
    <location>
        <position position="1"/>
    </location>
</feature>
<evidence type="ECO:0000256" key="10">
    <source>
        <dbReference type="SAM" id="MobiDB-lite"/>
    </source>
</evidence>
<dbReference type="STRING" id="45882.A0A0V1DEA8"/>
<evidence type="ECO:0000256" key="1">
    <source>
        <dbReference type="ARBA" id="ARBA00004479"/>
    </source>
</evidence>
<dbReference type="Pfam" id="PF10515">
    <property type="entry name" value="APP_amyloid"/>
    <property type="match status" value="1"/>
</dbReference>
<feature type="compositionally biased region" description="Low complexity" evidence="10">
    <location>
        <begin position="271"/>
        <end position="281"/>
    </location>
</feature>
<dbReference type="GO" id="GO:0008201">
    <property type="term" value="F:heparin binding"/>
    <property type="evidence" value="ECO:0007669"/>
    <property type="project" value="UniProtKB-UniRule"/>
</dbReference>
<name>A0A0V1DEA8_TRIBR</name>
<evidence type="ECO:0000313" key="15">
    <source>
        <dbReference type="Proteomes" id="UP000054653"/>
    </source>
</evidence>
<dbReference type="Gene3D" id="2.30.29.30">
    <property type="entry name" value="Pleckstrin-homology domain (PH domain)/Phosphotyrosine-binding domain (PTB)"/>
    <property type="match status" value="1"/>
</dbReference>
<dbReference type="InterPro" id="IPR036669">
    <property type="entry name" value="Amyloid_Cu-bd_sf"/>
</dbReference>
<dbReference type="PROSITE" id="PS00319">
    <property type="entry name" value="APP_CUBD"/>
    <property type="match status" value="1"/>
</dbReference>